<organism evidence="3 4">
    <name type="scientific">Daphnia magna</name>
    <dbReference type="NCBI Taxonomy" id="35525"/>
    <lineage>
        <taxon>Eukaryota</taxon>
        <taxon>Metazoa</taxon>
        <taxon>Ecdysozoa</taxon>
        <taxon>Arthropoda</taxon>
        <taxon>Crustacea</taxon>
        <taxon>Branchiopoda</taxon>
        <taxon>Diplostraca</taxon>
        <taxon>Cladocera</taxon>
        <taxon>Anomopoda</taxon>
        <taxon>Daphniidae</taxon>
        <taxon>Daphnia</taxon>
    </lineage>
</organism>
<dbReference type="SUPFAM" id="SSF56219">
    <property type="entry name" value="DNase I-like"/>
    <property type="match status" value="1"/>
</dbReference>
<sequence length="789" mass="89191">MKKILKMAYLEGISIREACYRQTTLYSSIARRTNNPPAGQGAPTTAETPEMAALGNQVKRLQEEIKVIRESTIPQIQGEIRIMVEDLAETKEKIKIFDTRFDKLEGAQADLAIQQESRFDRLELLMNNLCGELNRQTTRSTPYQTNQRPMTTSTDPLRNPVALRTPSHEPQLLSPMFEPIKDWNEMMDGTDYEDVLLSETHWNSAYNVKFRTYHTLKKDRPNRMGGGVAILVHKSLQFTPLILNNTDTIEAIGVKIKCTNNKAITFTSVYIPQGDGEVEDVEALITHPDAFVTGGDFNGHHGIIDPTTGKESTLDLTITSPEIAKTANITLGPHLGSDHLPITIIINAALNRSSGRPPEWRLDERKWTEWNENLDASLKNKCFHQITNPEQAMKEFTESLEQANKKTLRKRGSSNQQTPNQTDHGGTRIAKTWEAWKVFISELGSRDQPKIWSFVNCMLGKGINLSPDTTEIRNNEVPIDDPKEKAELFLEIFSKSYTTGVQHKNLYEELINARMATNIPNTVNDRITSEELERALPKSKSKAMGPDLIHNEMIRNLSSPNKLHLLHLFNGLLTNAHVPSLWKQSIVIPLLKPGKPRENPTSYRPVSLTSCLSKTMERIIANRLHWFLETKGKINKIQAGFRRGCSTMDHIIQLETDIVTSFSKKKSTVAVFLDIEKAYDSIWIQRLLFKMASMGITGAILAWLKNFVTGRSMCVRIGDQESSHKTISNGVPQGAVISPILFNIMMNDKCEPKKCKISYSCNQDNIKIKNLRPISQTNSTQQNQQPWHS</sequence>
<feature type="region of interest" description="Disordered" evidence="1">
    <location>
        <begin position="406"/>
        <end position="427"/>
    </location>
</feature>
<feature type="compositionally biased region" description="Polar residues" evidence="1">
    <location>
        <begin position="413"/>
        <end position="424"/>
    </location>
</feature>
<dbReference type="Gene3D" id="3.60.10.10">
    <property type="entry name" value="Endonuclease/exonuclease/phosphatase"/>
    <property type="match status" value="1"/>
</dbReference>
<dbReference type="GO" id="GO:0071897">
    <property type="term" value="P:DNA biosynthetic process"/>
    <property type="evidence" value="ECO:0007669"/>
    <property type="project" value="UniProtKB-ARBA"/>
</dbReference>
<dbReference type="STRING" id="35525.A0A164WBP8"/>
<dbReference type="CDD" id="cd01650">
    <property type="entry name" value="RT_nLTR_like"/>
    <property type="match status" value="1"/>
</dbReference>
<dbReference type="Pfam" id="PF03372">
    <property type="entry name" value="Exo_endo_phos"/>
    <property type="match status" value="1"/>
</dbReference>
<feature type="region of interest" description="Disordered" evidence="1">
    <location>
        <begin position="139"/>
        <end position="165"/>
    </location>
</feature>
<reference evidence="3 4" key="1">
    <citation type="submission" date="2016-03" db="EMBL/GenBank/DDBJ databases">
        <title>EvidentialGene: Evidence-directed Construction of Genes on Genomes.</title>
        <authorList>
            <person name="Gilbert D.G."/>
            <person name="Choi J.-H."/>
            <person name="Mockaitis K."/>
            <person name="Colbourne J."/>
            <person name="Pfrender M."/>
        </authorList>
    </citation>
    <scope>NUCLEOTIDE SEQUENCE [LARGE SCALE GENOMIC DNA]</scope>
    <source>
        <strain evidence="3 4">Xinb3</strain>
        <tissue evidence="3">Complete organism</tissue>
    </source>
</reference>
<dbReference type="EMBL" id="LRGB01001274">
    <property type="protein sequence ID" value="KZS13126.1"/>
    <property type="molecule type" value="Genomic_DNA"/>
</dbReference>
<protein>
    <recommendedName>
        <fullName evidence="2">Reverse transcriptase domain-containing protein</fullName>
    </recommendedName>
</protein>
<accession>A0A164WBP8</accession>
<dbReference type="InterPro" id="IPR005135">
    <property type="entry name" value="Endo/exonuclease/phosphatase"/>
</dbReference>
<evidence type="ECO:0000313" key="4">
    <source>
        <dbReference type="Proteomes" id="UP000076858"/>
    </source>
</evidence>
<dbReference type="OrthoDB" id="6381824at2759"/>
<keyword evidence="4" id="KW-1185">Reference proteome</keyword>
<comment type="caution">
    <text evidence="3">The sequence shown here is derived from an EMBL/GenBank/DDBJ whole genome shotgun (WGS) entry which is preliminary data.</text>
</comment>
<evidence type="ECO:0000256" key="1">
    <source>
        <dbReference type="SAM" id="MobiDB-lite"/>
    </source>
</evidence>
<proteinExistence type="predicted"/>
<dbReference type="InterPro" id="IPR043502">
    <property type="entry name" value="DNA/RNA_pol_sf"/>
</dbReference>
<feature type="compositionally biased region" description="Polar residues" evidence="1">
    <location>
        <begin position="139"/>
        <end position="156"/>
    </location>
</feature>
<feature type="domain" description="Reverse transcriptase" evidence="2">
    <location>
        <begin position="571"/>
        <end position="789"/>
    </location>
</feature>
<dbReference type="SUPFAM" id="SSF56672">
    <property type="entry name" value="DNA/RNA polymerases"/>
    <property type="match status" value="1"/>
</dbReference>
<name>A0A164WBP8_9CRUS</name>
<dbReference type="PANTHER" id="PTHR19446">
    <property type="entry name" value="REVERSE TRANSCRIPTASES"/>
    <property type="match status" value="1"/>
</dbReference>
<dbReference type="AlphaFoldDB" id="A0A164WBP8"/>
<dbReference type="Proteomes" id="UP000076858">
    <property type="component" value="Unassembled WGS sequence"/>
</dbReference>
<dbReference type="InterPro" id="IPR036691">
    <property type="entry name" value="Endo/exonu/phosph_ase_sf"/>
</dbReference>
<dbReference type="PROSITE" id="PS50878">
    <property type="entry name" value="RT_POL"/>
    <property type="match status" value="1"/>
</dbReference>
<evidence type="ECO:0000259" key="2">
    <source>
        <dbReference type="PROSITE" id="PS50878"/>
    </source>
</evidence>
<gene>
    <name evidence="3" type="ORF">APZ42_021875</name>
</gene>
<dbReference type="InterPro" id="IPR000477">
    <property type="entry name" value="RT_dom"/>
</dbReference>
<dbReference type="GO" id="GO:0003824">
    <property type="term" value="F:catalytic activity"/>
    <property type="evidence" value="ECO:0007669"/>
    <property type="project" value="InterPro"/>
</dbReference>
<dbReference type="Pfam" id="PF00078">
    <property type="entry name" value="RVT_1"/>
    <property type="match status" value="1"/>
</dbReference>
<evidence type="ECO:0000313" key="3">
    <source>
        <dbReference type="EMBL" id="KZS13126.1"/>
    </source>
</evidence>